<dbReference type="InterPro" id="IPR003660">
    <property type="entry name" value="HAMP_dom"/>
</dbReference>
<feature type="coiled-coil region" evidence="4">
    <location>
        <begin position="593"/>
        <end position="625"/>
    </location>
</feature>
<sequence length="900" mass="95458">MSGNFMGFVKDGLTKGRNRVKSATKSEANGNPADSQAESMDSKAVKKFGIGQKLYLALGAITLITLVAASMTLLTFERVRTTLDALTQTSVTGIMNSMGMSAESAALAATAPALLNAQSADERAKIKEVITERLQALETLRAGILDDDSRAKLGTLVSELQTSLDNLSNRVNEREGFRQDADAINRQLQTAHENFLNFVVPVVDDKNFLLAVSSEETTARAGNVIEQLVGKEVQFLKSALSLKAAGHQLIGLMVQIGAAGSPDDLVPLRERFTAIKASIETASASLPETDAATAVITIAQNLIKLGDGDNSAFDLRAREFRSKSLSFVELQALNNDRKNFQEALTEFSFTFEKTLEPVVDDAEFNLEIGKDDLTGELTESISTFVNKDVAELRALIELRADVNLAAGLLSAAVGAPDVDALGAIQERYTSAANTISTALRAFAGTELEAPATEAVSAIKAIGSGEKGIFTVREALLRAQTAANESLANSRDLAESVKVAVDKVVATSSEQAADGSETAREAMESSRFVLILMMVLNVTCSLLVGWFLISRQVVRRLVGLADGMGEVATGNLKVDIDAKGRDEITDMAKALVVFRDNASEMERMRAEQEEMEKRSVEERRQAMTAMADRFEESVQGIVNQLLSSAQSMEDNSGSMSGAADKTKEASNTGRTRAEETSGSVQTVAAAADQLTSAIREISASINQTTDKARTASEKAQTTNEAVVSLSDASEKISSVIELIQGIAEQTNLLALNATIEAARAGDAGKGFAVVAGEVKSLASQTAKATEEITQQIAAVQEGTSEAVNSVKEINSLILEMTETMVTVTAAVEEQEASTTEIARSTQTAANGTGEVTQTMVRVADVADETGQLAAQVLNSAQELSGQAQTLNEEVGGFLKTVRTGT</sequence>
<feature type="compositionally biased region" description="Polar residues" evidence="5">
    <location>
        <begin position="645"/>
        <end position="654"/>
    </location>
</feature>
<evidence type="ECO:0000313" key="10">
    <source>
        <dbReference type="Proteomes" id="UP000315252"/>
    </source>
</evidence>
<dbReference type="PANTHER" id="PTHR32089:SF112">
    <property type="entry name" value="LYSOZYME-LIKE PROTEIN-RELATED"/>
    <property type="match status" value="1"/>
</dbReference>
<evidence type="ECO:0000256" key="4">
    <source>
        <dbReference type="SAM" id="Coils"/>
    </source>
</evidence>
<evidence type="ECO:0000256" key="1">
    <source>
        <dbReference type="ARBA" id="ARBA00023224"/>
    </source>
</evidence>
<dbReference type="GO" id="GO:0016020">
    <property type="term" value="C:membrane"/>
    <property type="evidence" value="ECO:0007669"/>
    <property type="project" value="InterPro"/>
</dbReference>
<dbReference type="RefSeq" id="WP_142898851.1">
    <property type="nucleotide sequence ID" value="NZ_ML660060.1"/>
</dbReference>
<name>A0A545TF54_9PROT</name>
<dbReference type="Pfam" id="PF00672">
    <property type="entry name" value="HAMP"/>
    <property type="match status" value="1"/>
</dbReference>
<dbReference type="PROSITE" id="PS50111">
    <property type="entry name" value="CHEMOTAXIS_TRANSDUC_2"/>
    <property type="match status" value="1"/>
</dbReference>
<dbReference type="SUPFAM" id="SSF58104">
    <property type="entry name" value="Methyl-accepting chemotaxis protein (MCP) signaling domain"/>
    <property type="match status" value="1"/>
</dbReference>
<protein>
    <submittedName>
        <fullName evidence="9">HAMP domain-containing protein</fullName>
    </submittedName>
</protein>
<evidence type="ECO:0000256" key="6">
    <source>
        <dbReference type="SAM" id="Phobius"/>
    </source>
</evidence>
<keyword evidence="10" id="KW-1185">Reference proteome</keyword>
<keyword evidence="4" id="KW-0175">Coiled coil</keyword>
<reference evidence="9 10" key="1">
    <citation type="submission" date="2019-06" db="EMBL/GenBank/DDBJ databases">
        <title>Whole genome sequence for Rhodospirillaceae sp. R148.</title>
        <authorList>
            <person name="Wang G."/>
        </authorList>
    </citation>
    <scope>NUCLEOTIDE SEQUENCE [LARGE SCALE GENOMIC DNA]</scope>
    <source>
        <strain evidence="9 10">R148</strain>
    </source>
</reference>
<proteinExistence type="inferred from homology"/>
<dbReference type="SMART" id="SM00283">
    <property type="entry name" value="MA"/>
    <property type="match status" value="1"/>
</dbReference>
<dbReference type="Gene3D" id="1.10.287.950">
    <property type="entry name" value="Methyl-accepting chemotaxis protein"/>
    <property type="match status" value="1"/>
</dbReference>
<dbReference type="CDD" id="cd06225">
    <property type="entry name" value="HAMP"/>
    <property type="match status" value="1"/>
</dbReference>
<evidence type="ECO:0000259" key="8">
    <source>
        <dbReference type="PROSITE" id="PS50885"/>
    </source>
</evidence>
<feature type="compositionally biased region" description="Polar residues" evidence="5">
    <location>
        <begin position="664"/>
        <end position="681"/>
    </location>
</feature>
<comment type="caution">
    <text evidence="9">The sequence shown here is derived from an EMBL/GenBank/DDBJ whole genome shotgun (WGS) entry which is preliminary data.</text>
</comment>
<evidence type="ECO:0000256" key="5">
    <source>
        <dbReference type="SAM" id="MobiDB-lite"/>
    </source>
</evidence>
<dbReference type="Proteomes" id="UP000315252">
    <property type="component" value="Unassembled WGS sequence"/>
</dbReference>
<dbReference type="Gene3D" id="1.20.58.920">
    <property type="match status" value="2"/>
</dbReference>
<dbReference type="AlphaFoldDB" id="A0A545TF54"/>
<dbReference type="GO" id="GO:0007165">
    <property type="term" value="P:signal transduction"/>
    <property type="evidence" value="ECO:0007669"/>
    <property type="project" value="UniProtKB-KW"/>
</dbReference>
<keyword evidence="6" id="KW-1133">Transmembrane helix</keyword>
<feature type="domain" description="Methyl-accepting transducer" evidence="7">
    <location>
        <begin position="643"/>
        <end position="879"/>
    </location>
</feature>
<dbReference type="Pfam" id="PF00015">
    <property type="entry name" value="MCPsignal"/>
    <property type="match status" value="1"/>
</dbReference>
<feature type="region of interest" description="Disordered" evidence="5">
    <location>
        <begin position="18"/>
        <end position="38"/>
    </location>
</feature>
<accession>A0A545TF54</accession>
<dbReference type="SMART" id="SM00304">
    <property type="entry name" value="HAMP"/>
    <property type="match status" value="1"/>
</dbReference>
<feature type="region of interest" description="Disordered" evidence="5">
    <location>
        <begin position="645"/>
        <end position="681"/>
    </location>
</feature>
<evidence type="ECO:0000313" key="9">
    <source>
        <dbReference type="EMBL" id="TQV75864.1"/>
    </source>
</evidence>
<feature type="domain" description="HAMP" evidence="8">
    <location>
        <begin position="550"/>
        <end position="602"/>
    </location>
</feature>
<feature type="transmembrane region" description="Helical" evidence="6">
    <location>
        <begin position="527"/>
        <end position="548"/>
    </location>
</feature>
<keyword evidence="6" id="KW-0812">Transmembrane</keyword>
<organism evidence="9 10">
    <name type="scientific">Denitrobaculum tricleocarpae</name>
    <dbReference type="NCBI Taxonomy" id="2591009"/>
    <lineage>
        <taxon>Bacteria</taxon>
        <taxon>Pseudomonadati</taxon>
        <taxon>Pseudomonadota</taxon>
        <taxon>Alphaproteobacteria</taxon>
        <taxon>Rhodospirillales</taxon>
        <taxon>Rhodospirillaceae</taxon>
        <taxon>Denitrobaculum</taxon>
    </lineage>
</organism>
<gene>
    <name evidence="9" type="ORF">FKG95_23420</name>
</gene>
<evidence type="ECO:0000256" key="2">
    <source>
        <dbReference type="ARBA" id="ARBA00029447"/>
    </source>
</evidence>
<dbReference type="InterPro" id="IPR038188">
    <property type="entry name" value="TorS_sensor_sf"/>
</dbReference>
<comment type="similarity">
    <text evidence="2">Belongs to the methyl-accepting chemotaxis (MCP) protein family.</text>
</comment>
<keyword evidence="1 3" id="KW-0807">Transducer</keyword>
<feature type="transmembrane region" description="Helical" evidence="6">
    <location>
        <begin position="54"/>
        <end position="76"/>
    </location>
</feature>
<dbReference type="Gene3D" id="6.10.340.10">
    <property type="match status" value="1"/>
</dbReference>
<dbReference type="EMBL" id="VHSH01000009">
    <property type="protein sequence ID" value="TQV75864.1"/>
    <property type="molecule type" value="Genomic_DNA"/>
</dbReference>
<keyword evidence="6" id="KW-0472">Membrane</keyword>
<dbReference type="OrthoDB" id="8476854at2"/>
<evidence type="ECO:0000259" key="7">
    <source>
        <dbReference type="PROSITE" id="PS50111"/>
    </source>
</evidence>
<dbReference type="PROSITE" id="PS50885">
    <property type="entry name" value="HAMP"/>
    <property type="match status" value="1"/>
</dbReference>
<evidence type="ECO:0000256" key="3">
    <source>
        <dbReference type="PROSITE-ProRule" id="PRU00284"/>
    </source>
</evidence>
<feature type="compositionally biased region" description="Polar residues" evidence="5">
    <location>
        <begin position="23"/>
        <end position="38"/>
    </location>
</feature>
<dbReference type="InterPro" id="IPR004089">
    <property type="entry name" value="MCPsignal_dom"/>
</dbReference>
<dbReference type="PANTHER" id="PTHR32089">
    <property type="entry name" value="METHYL-ACCEPTING CHEMOTAXIS PROTEIN MCPB"/>
    <property type="match status" value="1"/>
</dbReference>